<reference evidence="1" key="1">
    <citation type="journal article" date="2014" name="Front. Microbiol.">
        <title>High frequency of phylogenetically diverse reductive dehalogenase-homologous genes in deep subseafloor sedimentary metagenomes.</title>
        <authorList>
            <person name="Kawai M."/>
            <person name="Futagami T."/>
            <person name="Toyoda A."/>
            <person name="Takaki Y."/>
            <person name="Nishi S."/>
            <person name="Hori S."/>
            <person name="Arai W."/>
            <person name="Tsubouchi T."/>
            <person name="Morono Y."/>
            <person name="Uchiyama I."/>
            <person name="Ito T."/>
            <person name="Fujiyama A."/>
            <person name="Inagaki F."/>
            <person name="Takami H."/>
        </authorList>
    </citation>
    <scope>NUCLEOTIDE SEQUENCE</scope>
    <source>
        <strain evidence="1">Expedition CK06-06</strain>
    </source>
</reference>
<sequence length="42" mass="4760">PQKFTLFELIKLNIINADDSKNSIEIIVNESGKAFLKRPISN</sequence>
<comment type="caution">
    <text evidence="1">The sequence shown here is derived from an EMBL/GenBank/DDBJ whole genome shotgun (WGS) entry which is preliminary data.</text>
</comment>
<name>X1D5R5_9ZZZZ</name>
<gene>
    <name evidence="1" type="ORF">S01H4_56766</name>
</gene>
<accession>X1D5R5</accession>
<organism evidence="1">
    <name type="scientific">marine sediment metagenome</name>
    <dbReference type="NCBI Taxonomy" id="412755"/>
    <lineage>
        <taxon>unclassified sequences</taxon>
        <taxon>metagenomes</taxon>
        <taxon>ecological metagenomes</taxon>
    </lineage>
</organism>
<evidence type="ECO:0000313" key="1">
    <source>
        <dbReference type="EMBL" id="GAH16086.1"/>
    </source>
</evidence>
<protein>
    <submittedName>
        <fullName evidence="1">Uncharacterized protein</fullName>
    </submittedName>
</protein>
<dbReference type="EMBL" id="BART01032934">
    <property type="protein sequence ID" value="GAH16086.1"/>
    <property type="molecule type" value="Genomic_DNA"/>
</dbReference>
<dbReference type="AlphaFoldDB" id="X1D5R5"/>
<feature type="non-terminal residue" evidence="1">
    <location>
        <position position="1"/>
    </location>
</feature>
<proteinExistence type="predicted"/>